<feature type="region of interest" description="Disordered" evidence="2">
    <location>
        <begin position="3210"/>
        <end position="3234"/>
    </location>
</feature>
<feature type="compositionally biased region" description="Basic and acidic residues" evidence="2">
    <location>
        <begin position="2509"/>
        <end position="2546"/>
    </location>
</feature>
<feature type="compositionally biased region" description="Low complexity" evidence="2">
    <location>
        <begin position="1612"/>
        <end position="1636"/>
    </location>
</feature>
<feature type="region of interest" description="Disordered" evidence="2">
    <location>
        <begin position="2900"/>
        <end position="3042"/>
    </location>
</feature>
<feature type="compositionally biased region" description="Polar residues" evidence="2">
    <location>
        <begin position="3385"/>
        <end position="3395"/>
    </location>
</feature>
<gene>
    <name evidence="3" type="ORF">CYMTET_6516</name>
</gene>
<feature type="compositionally biased region" description="Low complexity" evidence="2">
    <location>
        <begin position="3300"/>
        <end position="3315"/>
    </location>
</feature>
<feature type="compositionally biased region" description="Low complexity" evidence="2">
    <location>
        <begin position="2847"/>
        <end position="2871"/>
    </location>
</feature>
<feature type="region of interest" description="Disordered" evidence="2">
    <location>
        <begin position="1406"/>
        <end position="1429"/>
    </location>
</feature>
<feature type="compositionally biased region" description="Acidic residues" evidence="2">
    <location>
        <begin position="796"/>
        <end position="813"/>
    </location>
</feature>
<feature type="compositionally biased region" description="Low complexity" evidence="2">
    <location>
        <begin position="2971"/>
        <end position="2987"/>
    </location>
</feature>
<feature type="region of interest" description="Disordered" evidence="2">
    <location>
        <begin position="3130"/>
        <end position="3167"/>
    </location>
</feature>
<protein>
    <submittedName>
        <fullName evidence="3">Uncharacterized protein</fullName>
    </submittedName>
</protein>
<feature type="coiled-coil region" evidence="1">
    <location>
        <begin position="2216"/>
        <end position="2243"/>
    </location>
</feature>
<evidence type="ECO:0000313" key="3">
    <source>
        <dbReference type="EMBL" id="KAK3285904.1"/>
    </source>
</evidence>
<feature type="compositionally biased region" description="Polar residues" evidence="2">
    <location>
        <begin position="2562"/>
        <end position="2572"/>
    </location>
</feature>
<evidence type="ECO:0000256" key="1">
    <source>
        <dbReference type="SAM" id="Coils"/>
    </source>
</evidence>
<feature type="region of interest" description="Disordered" evidence="2">
    <location>
        <begin position="3252"/>
        <end position="3333"/>
    </location>
</feature>
<feature type="compositionally biased region" description="Basic and acidic residues" evidence="2">
    <location>
        <begin position="1644"/>
        <end position="1654"/>
    </location>
</feature>
<dbReference type="Proteomes" id="UP001190700">
    <property type="component" value="Unassembled WGS sequence"/>
</dbReference>
<keyword evidence="4" id="KW-1185">Reference proteome</keyword>
<feature type="region of interest" description="Disordered" evidence="2">
    <location>
        <begin position="3085"/>
        <end position="3105"/>
    </location>
</feature>
<feature type="compositionally biased region" description="Basic and acidic residues" evidence="2">
    <location>
        <begin position="1692"/>
        <end position="1712"/>
    </location>
</feature>
<feature type="region of interest" description="Disordered" evidence="2">
    <location>
        <begin position="2760"/>
        <end position="2779"/>
    </location>
</feature>
<evidence type="ECO:0000256" key="2">
    <source>
        <dbReference type="SAM" id="MobiDB-lite"/>
    </source>
</evidence>
<feature type="compositionally biased region" description="Basic and acidic residues" evidence="2">
    <location>
        <begin position="2900"/>
        <end position="2915"/>
    </location>
</feature>
<feature type="compositionally biased region" description="Low complexity" evidence="2">
    <location>
        <begin position="780"/>
        <end position="793"/>
    </location>
</feature>
<feature type="compositionally biased region" description="Basic and acidic residues" evidence="2">
    <location>
        <begin position="2590"/>
        <end position="2608"/>
    </location>
</feature>
<feature type="region of interest" description="Disordered" evidence="2">
    <location>
        <begin position="2840"/>
        <end position="2871"/>
    </location>
</feature>
<keyword evidence="1" id="KW-0175">Coiled coil</keyword>
<feature type="coiled-coil region" evidence="1">
    <location>
        <begin position="1209"/>
        <end position="1266"/>
    </location>
</feature>
<feature type="coiled-coil region" evidence="1">
    <location>
        <begin position="894"/>
        <end position="928"/>
    </location>
</feature>
<feature type="region of interest" description="Disordered" evidence="2">
    <location>
        <begin position="277"/>
        <end position="297"/>
    </location>
</feature>
<proteinExistence type="predicted"/>
<feature type="region of interest" description="Disordered" evidence="2">
    <location>
        <begin position="3355"/>
        <end position="3374"/>
    </location>
</feature>
<feature type="region of interest" description="Disordered" evidence="2">
    <location>
        <begin position="1887"/>
        <end position="1911"/>
    </location>
</feature>
<name>A0AAE0LIE0_9CHLO</name>
<feature type="compositionally biased region" description="Basic and acidic residues" evidence="2">
    <location>
        <begin position="2437"/>
        <end position="2459"/>
    </location>
</feature>
<feature type="region of interest" description="Disordered" evidence="2">
    <location>
        <begin position="2298"/>
        <end position="2366"/>
    </location>
</feature>
<feature type="compositionally biased region" description="Polar residues" evidence="2">
    <location>
        <begin position="695"/>
        <end position="714"/>
    </location>
</feature>
<feature type="coiled-coil region" evidence="1">
    <location>
        <begin position="1130"/>
        <end position="1179"/>
    </location>
</feature>
<feature type="region of interest" description="Disordered" evidence="2">
    <location>
        <begin position="3385"/>
        <end position="3456"/>
    </location>
</feature>
<feature type="compositionally biased region" description="Polar residues" evidence="2">
    <location>
        <begin position="3403"/>
        <end position="3412"/>
    </location>
</feature>
<feature type="region of interest" description="Disordered" evidence="2">
    <location>
        <begin position="326"/>
        <end position="345"/>
    </location>
</feature>
<evidence type="ECO:0000313" key="4">
    <source>
        <dbReference type="Proteomes" id="UP001190700"/>
    </source>
</evidence>
<feature type="compositionally biased region" description="Low complexity" evidence="2">
    <location>
        <begin position="2331"/>
        <end position="2340"/>
    </location>
</feature>
<feature type="compositionally biased region" description="Basic and acidic residues" evidence="2">
    <location>
        <begin position="3272"/>
        <end position="3286"/>
    </location>
</feature>
<feature type="coiled-coil region" evidence="1">
    <location>
        <begin position="972"/>
        <end position="1021"/>
    </location>
</feature>
<feature type="region of interest" description="Disordered" evidence="2">
    <location>
        <begin position="658"/>
        <end position="827"/>
    </location>
</feature>
<organism evidence="3 4">
    <name type="scientific">Cymbomonas tetramitiformis</name>
    <dbReference type="NCBI Taxonomy" id="36881"/>
    <lineage>
        <taxon>Eukaryota</taxon>
        <taxon>Viridiplantae</taxon>
        <taxon>Chlorophyta</taxon>
        <taxon>Pyramimonadophyceae</taxon>
        <taxon>Pyramimonadales</taxon>
        <taxon>Pyramimonadaceae</taxon>
        <taxon>Cymbomonas</taxon>
    </lineage>
</organism>
<feature type="compositionally biased region" description="Polar residues" evidence="2">
    <location>
        <begin position="1888"/>
        <end position="1910"/>
    </location>
</feature>
<feature type="compositionally biased region" description="Polar residues" evidence="2">
    <location>
        <begin position="3141"/>
        <end position="3153"/>
    </location>
</feature>
<feature type="region of interest" description="Disordered" evidence="2">
    <location>
        <begin position="1607"/>
        <end position="1712"/>
    </location>
</feature>
<accession>A0AAE0LIE0</accession>
<comment type="caution">
    <text evidence="3">The sequence shown here is derived from an EMBL/GenBank/DDBJ whole genome shotgun (WGS) entry which is preliminary data.</text>
</comment>
<feature type="region of interest" description="Disordered" evidence="2">
    <location>
        <begin position="1531"/>
        <end position="1585"/>
    </location>
</feature>
<dbReference type="EMBL" id="LGRX02001581">
    <property type="protein sequence ID" value="KAK3285904.1"/>
    <property type="molecule type" value="Genomic_DNA"/>
</dbReference>
<feature type="region of interest" description="Disordered" evidence="2">
    <location>
        <begin position="1444"/>
        <end position="1471"/>
    </location>
</feature>
<feature type="compositionally biased region" description="Pro residues" evidence="2">
    <location>
        <begin position="227"/>
        <end position="244"/>
    </location>
</feature>
<sequence>MSPGGRKCAGVARDVFQGCGSTTPQQRPTCINPSWRTPAAKVDGAVTSHIATFGHAALHAALSLVPSASPSSSCVIGCSASQCRECQSEEAMWVALMFRKVQRCSGTPRCCACQSEEAMWVTLMFRKVQCCSGTPRCRACQSEEAMWVTLMFRKQFEHWLEVTNRALRETLLGATPSTHHQTNTAIDFPDSSMSEGGWRHAQQLTAYGAVPPPPPPSAPTFILPGFAPSPAPENPRPGHGPLPPGTEQGASLRRAPSSGVIPFSYLPIDGQVPSLKELRRSRTSVRREETPEPRASDPVEVEYAEALAAAAAVEEAASAITPMTVSEGSRSHSHPPLSNEGVPPVHVQDGNIRELYSTLQHKMHKLADVLQDLPEDGRSGLSHEAQQGLGSITAGDVPAPPSTLAAVPVLAASSAGAPARSPPPVLGREEGTSATAAAAEGIYHADWSTAVEGGRPASTSNSWPENMGDPMAMGRTRPRAPTVAVLPAAPVPGRKRSQTVVAGNDRTGGPAPSMLDLLMMPAPSSTEDSVAQAASKDFEVEMNAAPGTPGAAPPAQAAVPPTTPQDVQGLILNPLGLVDTQQAEEPPARHRDASMFWGDVHAAEPESVPLARSQWESDPGSDAASAIRSEALHSGSASAVSEAGDVQEPAKSRAVGFSAGAGDLVPSSAAPLADRRVSTGAPPEAVSESRPTEAQRVSFSAPSTEQRSSISASSTERRVSFSTPVEGLAEKGPGVDPRVSISAGDPRVSISAPSAERRASSSASPEGLSVQEPVGGRRASVSGSPGGQRSRSGTVWEEEELEAGNSSSEEEERREEGIHVKAAGSPAHQAKRRTVFVVEQQRRSAFERMSTTQLLDLANAVESEEMKSMQKHIEMLSGMLGDISATDPDTNWMREGILEEMGQLEEKVSHLRAQVAKLREEAAETQVRAAEDVRAAQLAADEKVAAVNRERLLSRANWQAKVTELEGAEPPQQALEKKMQAAQQAADEKVQAVLRVAEERVQAAQQAAEEKVQAAQQAADKEVTAAKRERQLSRINWQAKVTELEEAEPPQQAAEEKMQAAQQAADEKVQAVLQVAEERVQAAQQAAEEKVQAAQQAADKEVTAAKRERQLSRVNWQTKVTELEGAEPQQQAAEERVQAAQQAADEKVQAVLRAAEERVQAAQQAAEEKVQAAQQAADKEVTASKRERQLSRVNWQAKVIELEGAEPQQQALEERVQAAQQAAEEKVQAALRAAEERVQATQQAAKEKVQAAQQAADKEVTAAKRERQLSRINWQAKVHEVEVESDKAKRHTNEDVQAMQQAADKKVAASNRERQLSRANLELELEGAQMLAEWEAMETRNDKEDELSAEMLNAALESWQHLEQELTHVEQAEQAKRDAIMRERTASRAGWQAKLASVNAFLEAAHPHPWQGGDHGGAAPGGVAATGGAEEAATQVLGQQVRPLQPPAAGGQVTPGGGSWGEHGKQGGAAQRADMQEVLEVGLDVLEQGVVEGLVEDARAELPANVATQPAVGKGVEVVVEAPPEGFSFSVVRGSTPAQESPERLPSSAAEEAVPRSPRVHRVVETLSPEGGGARSVAGGDPSGEGELAALRRQLAEQQRLIEELKRGEDVAAAPAAGSAARSPGSDRAGGSPAGSVQGGAARESTRSESDAVHVAEQAPTAGSGVSAGGEERATPSTELHTGEEGAGAEGRANEARSPEHTKGLRGEERGRQRAEVFEVQHMEKECAAGESSGHGQVKVMEYARMQPQDIVQVVTPVAVAQGTQSPLRTQQTTPPQAGVTAAAVAQETRSPVQVQQMTPPQAGVTAAAVAQETRSPVQVQQMTPPQADVTAAAVAQETRSPVQVQQMTPPQADVTAAAVAQETRSPVQVQQMTPPQADVTAAAVAQETRSPVQAQQTTTPQLHSTVSAVTQEMQSTTQAQQTMTPQLHGTAAAVAQETRSPVQAQQTTTPQLHSTVSAVTQEMQSTTQAQQTMTPQLHGTVAALTQETQSPVHAQQAPAAQLHGTAAAVAQETRSPVQVQQTMTPQLHGTVAALTQETQSPVHAQQAAAAQLHGTIATVTREMQSTTQAQQTMTPQLHGTVAALTQETQSPVHAQQTPAAQLHGTAAAVTRETQSPFQVQQMMLAQPHGTVSAVTRETQSPVHAQHPPLPQPHVTAAAAARDMHSAAHSLATPSLHQYARGSPPSAVQSPVPLLPLVPLQLPGGMNGVGTTAVEVRAMEYLLEEETHRRKSLEERIKIVTSAGQKAVPTAMSEGVAEAAAPTDWMEAAEIKVLGRRLVEETRMRREAEEKLRWAEALQEEEEQKQRQDPRAAPGGGPEARSSGQAPVQGSDSAASSPSLARRRESAEVEALGRSLADERQRREEVEERLRRAELSAAEWRQIGALPQSPVATTAARAERGESGELEVMGLSLAKERGEQVHERLASVGAWTKVEQEAHEAAMREEPRMGEAWSLDKKTRPAGAVSGVRGPSPMQSPTLAMGQPPPMGLSTAVERMATAELQALEQRLAAERRRRESVEKEQAWMEQRLRQHEQARRSPESGHAAEELAAAAKRHDDPGQQAGASWANTPTALSHPEGGRADAGGTPEQRPAEHTVIERRLVEERQRREQVEEELRRSNEERLLEAEEQSLVQERIRMERELLVEEWRTDTLHKQAQAERLVEELQASEAQTVCREKLLQEQRDRVAEMAHRLRAVMGQKEAEQRMLPLKRRHAASHGQVGSGEGLQAESREASTEAQQLQSSGRSPMQVTRISEEAAHPIHATSQESHLVEAGTSGPMKSRLAETAVERQHPVTQHSTVAAEGQVLGMAEAAERASAMEDCHEGNHEGSAARVQDTTAPGLHDADAAPSSPPAFAQRGAELAGGAQGAAEHTGNAYCGGSTAWSRGGAGVAWASQQQRGEEGVLRQQQRGEEGVLRQQRGKRACASSSREGKRGLRQQQQRGEEGVLRQQQQRGKMGLAPSSSREGEEGGFQQQQRGEEQQQIGEEWGLRQQQQRGEDGGLRQQQLAERGSGGQAMDVRGSGGGGLGPATEAGRPEYPSSGGYTVGLAVRPATQDIGGAEMVGEVAQQLRHSAALLDGQAAQLRRQTPRSAPAAARELQTPTSTPTAAQLLGAAAAKLAVGSRPTGLEAVMKRRVVPRPSTRQQESSAVNGDTSDRPLSPDPTILPPHLAEYLHTLSLEDFAVSSDPRSPTSPGTTAHERQALYSQFLDGGHSRTHGYPTDAQVDTLPSIDDPPSTDIPFTFALVVPLEGGASGRTPQGSLTHLGLSHPHRSPDFRRAPPLHHEPNSLPSGHAQGTLRPQPHSQLQQQPGTQPQEVSPSTPHSLEEAKGNQTTSWMAPTSHAYMSGSPNGTVVAADASSLSPNQRGTAPASPNKAGAVLAISNQTGSTPATPNRTDAARATPNRTSASPATLKSAPGSRCNEQRGRAVTFPRAASVPDNGVTSHHHHGKPTAAMRHSNVLRAQISKAAEVVAQKRRLR</sequence>
<feature type="compositionally biased region" description="Basic and acidic residues" evidence="2">
    <location>
        <begin position="2356"/>
        <end position="2366"/>
    </location>
</feature>
<feature type="region of interest" description="Disordered" evidence="2">
    <location>
        <begin position="2437"/>
        <end position="2495"/>
    </location>
</feature>
<feature type="compositionally biased region" description="Polar residues" evidence="2">
    <location>
        <begin position="2735"/>
        <end position="2749"/>
    </location>
</feature>
<feature type="region of interest" description="Disordered" evidence="2">
    <location>
        <begin position="2509"/>
        <end position="2608"/>
    </location>
</feature>
<feature type="coiled-coil region" evidence="1">
    <location>
        <begin position="1051"/>
        <end position="1100"/>
    </location>
</feature>
<reference evidence="3 4" key="1">
    <citation type="journal article" date="2015" name="Genome Biol. Evol.">
        <title>Comparative Genomics of a Bacterivorous Green Alga Reveals Evolutionary Causalities and Consequences of Phago-Mixotrophic Mode of Nutrition.</title>
        <authorList>
            <person name="Burns J.A."/>
            <person name="Paasch A."/>
            <person name="Narechania A."/>
            <person name="Kim E."/>
        </authorList>
    </citation>
    <scope>NUCLEOTIDE SEQUENCE [LARGE SCALE GENOMIC DNA]</scope>
    <source>
        <strain evidence="3 4">PLY_AMNH</strain>
    </source>
</reference>
<feature type="region of interest" description="Disordered" evidence="2">
    <location>
        <begin position="2710"/>
        <end position="2749"/>
    </location>
</feature>
<feature type="region of interest" description="Disordered" evidence="2">
    <location>
        <begin position="207"/>
        <end position="254"/>
    </location>
</feature>